<feature type="transmembrane region" description="Helical" evidence="1">
    <location>
        <begin position="80"/>
        <end position="100"/>
    </location>
</feature>
<keyword evidence="1" id="KW-1133">Transmembrane helix</keyword>
<sequence>MVFHSTSRLFHFKLRQNKLSLSLWISSLVFITIITAVAYSGLYKTDQERQAVAQTMDNPAMVAMVGPGYGLDNYTNGAMMAHQMLLFTLVVMAIMNILIVTKQTRTEEEDGKLELVRALPVGRMAPLTAAILFTSLLNIVIGMLVSIGLLVFKIEGMDVEGSLLYGVTLTCGGLIFTGLTAVFAQIAETARASVGYSMMILMAAYFVRAIGDVSNETVSMFSPLGFLLRVEVFVNNLWWPVILSLLLFCVFIAFAFWLNNRRDVGAGLIKARKGKERAAKYLTTTGGLALRIQRTAIISWFIAMFLLGISYGSVFGDLESFFENNEVIRQMLGNNPDYTLTEQFITMLMVVLAILSTVPALLFFLKIRGEEKKERLEHLLVRTNSRAKIISVYLIISILGGIVSLLLAVHGLWVSSSTVMNEAIPLVNLMKAGMVYFPAMLFLIALALFLFGWIPKAIPFVWGYLTFSFFVVYMGGLLEIPEWLVNLSSFAHIPQLPVDEWNWEVFMIMILIDAVVGLIGFIGYQKRDALG</sequence>
<evidence type="ECO:0000313" key="2">
    <source>
        <dbReference type="EMBL" id="MFC4401553.1"/>
    </source>
</evidence>
<feature type="transmembrane region" description="Helical" evidence="1">
    <location>
        <begin position="163"/>
        <end position="187"/>
    </location>
</feature>
<comment type="caution">
    <text evidence="2">The sequence shown here is derived from an EMBL/GenBank/DDBJ whole genome shotgun (WGS) entry which is preliminary data.</text>
</comment>
<feature type="transmembrane region" description="Helical" evidence="1">
    <location>
        <begin position="237"/>
        <end position="258"/>
    </location>
</feature>
<keyword evidence="3" id="KW-1185">Reference proteome</keyword>
<feature type="transmembrane region" description="Helical" evidence="1">
    <location>
        <begin position="21"/>
        <end position="42"/>
    </location>
</feature>
<keyword evidence="1" id="KW-0812">Transmembrane</keyword>
<evidence type="ECO:0000256" key="1">
    <source>
        <dbReference type="SAM" id="Phobius"/>
    </source>
</evidence>
<feature type="transmembrane region" description="Helical" evidence="1">
    <location>
        <begin position="505"/>
        <end position="524"/>
    </location>
</feature>
<feature type="transmembrane region" description="Helical" evidence="1">
    <location>
        <begin position="297"/>
        <end position="316"/>
    </location>
</feature>
<feature type="transmembrane region" description="Helical" evidence="1">
    <location>
        <begin position="392"/>
        <end position="413"/>
    </location>
</feature>
<accession>A0ABV8WR45</accession>
<name>A0ABV8WR45_9BACI</name>
<keyword evidence="1" id="KW-0472">Membrane</keyword>
<feature type="transmembrane region" description="Helical" evidence="1">
    <location>
        <begin position="433"/>
        <end position="454"/>
    </location>
</feature>
<dbReference type="Proteomes" id="UP001595882">
    <property type="component" value="Unassembled WGS sequence"/>
</dbReference>
<reference evidence="3" key="1">
    <citation type="journal article" date="2019" name="Int. J. Syst. Evol. Microbiol.">
        <title>The Global Catalogue of Microorganisms (GCM) 10K type strain sequencing project: providing services to taxonomists for standard genome sequencing and annotation.</title>
        <authorList>
            <consortium name="The Broad Institute Genomics Platform"/>
            <consortium name="The Broad Institute Genome Sequencing Center for Infectious Disease"/>
            <person name="Wu L."/>
            <person name="Ma J."/>
        </authorList>
    </citation>
    <scope>NUCLEOTIDE SEQUENCE [LARGE SCALE GENOMIC DNA]</scope>
    <source>
        <strain evidence="3">CCUG 37865</strain>
    </source>
</reference>
<proteinExistence type="predicted"/>
<feature type="transmembrane region" description="Helical" evidence="1">
    <location>
        <begin position="127"/>
        <end position="151"/>
    </location>
</feature>
<feature type="transmembrane region" description="Helical" evidence="1">
    <location>
        <begin position="461"/>
        <end position="485"/>
    </location>
</feature>
<dbReference type="RefSeq" id="WP_390248249.1">
    <property type="nucleotide sequence ID" value="NZ_JBHSDT010000001.1"/>
</dbReference>
<evidence type="ECO:0000313" key="3">
    <source>
        <dbReference type="Proteomes" id="UP001595882"/>
    </source>
</evidence>
<protein>
    <submittedName>
        <fullName evidence="2">ABC transporter permease</fullName>
    </submittedName>
</protein>
<organism evidence="2 3">
    <name type="scientific">Gracilibacillus xinjiangensis</name>
    <dbReference type="NCBI Taxonomy" id="1193282"/>
    <lineage>
        <taxon>Bacteria</taxon>
        <taxon>Bacillati</taxon>
        <taxon>Bacillota</taxon>
        <taxon>Bacilli</taxon>
        <taxon>Bacillales</taxon>
        <taxon>Bacillaceae</taxon>
        <taxon>Gracilibacillus</taxon>
    </lineage>
</organism>
<dbReference type="EMBL" id="JBHSDT010000001">
    <property type="protein sequence ID" value="MFC4401553.1"/>
    <property type="molecule type" value="Genomic_DNA"/>
</dbReference>
<feature type="transmembrane region" description="Helical" evidence="1">
    <location>
        <begin position="194"/>
        <end position="211"/>
    </location>
</feature>
<gene>
    <name evidence="2" type="ORF">ACFOY7_00380</name>
</gene>
<feature type="transmembrane region" description="Helical" evidence="1">
    <location>
        <begin position="344"/>
        <end position="365"/>
    </location>
</feature>